<evidence type="ECO:0000313" key="2">
    <source>
        <dbReference type="EMBL" id="EKX91370.1"/>
    </source>
</evidence>
<dbReference type="Proteomes" id="UP000010445">
    <property type="component" value="Unassembled WGS sequence"/>
</dbReference>
<dbReference type="EMBL" id="AMEM01000012">
    <property type="protein sequence ID" value="EKX91370.1"/>
    <property type="molecule type" value="Genomic_DNA"/>
</dbReference>
<dbReference type="RefSeq" id="WP_006062986.1">
    <property type="nucleotide sequence ID" value="NZ_KB290828.1"/>
</dbReference>
<dbReference type="Gene3D" id="3.40.630.30">
    <property type="match status" value="1"/>
</dbReference>
<dbReference type="eggNOG" id="COG0456">
    <property type="taxonomic scope" value="Bacteria"/>
</dbReference>
<dbReference type="Pfam" id="PF00583">
    <property type="entry name" value="Acetyltransf_1"/>
    <property type="match status" value="1"/>
</dbReference>
<dbReference type="InterPro" id="IPR052523">
    <property type="entry name" value="Trichothecene_AcTrans"/>
</dbReference>
<dbReference type="InterPro" id="IPR000182">
    <property type="entry name" value="GNAT_dom"/>
</dbReference>
<dbReference type="GO" id="GO:0016747">
    <property type="term" value="F:acyltransferase activity, transferring groups other than amino-acyl groups"/>
    <property type="evidence" value="ECO:0007669"/>
    <property type="project" value="InterPro"/>
</dbReference>
<protein>
    <submittedName>
        <fullName evidence="2">Acetyltransferase, GNAT family</fullName>
    </submittedName>
</protein>
<keyword evidence="2" id="KW-0808">Transferase</keyword>
<dbReference type="InterPro" id="IPR016181">
    <property type="entry name" value="Acyl_CoA_acyltransferase"/>
</dbReference>
<dbReference type="PANTHER" id="PTHR42791:SF1">
    <property type="entry name" value="N-ACETYLTRANSFERASE DOMAIN-CONTAINING PROTEIN"/>
    <property type="match status" value="1"/>
</dbReference>
<dbReference type="SUPFAM" id="SSF55729">
    <property type="entry name" value="Acyl-CoA N-acyltransferases (Nat)"/>
    <property type="match status" value="1"/>
</dbReference>
<keyword evidence="3" id="KW-1185">Reference proteome</keyword>
<dbReference type="HOGENOM" id="CLU_060131_7_2_11"/>
<gene>
    <name evidence="2" type="ORF">HMPREF9997_00742</name>
</gene>
<evidence type="ECO:0000313" key="3">
    <source>
        <dbReference type="Proteomes" id="UP000010445"/>
    </source>
</evidence>
<dbReference type="AlphaFoldDB" id="L1MK19"/>
<dbReference type="PANTHER" id="PTHR42791">
    <property type="entry name" value="GNAT FAMILY ACETYLTRANSFERASE"/>
    <property type="match status" value="1"/>
</dbReference>
<sequence>MASRGVVGTAGEIMVHIVTATDEHIPQVSELLADAFMDDPVWKAITPSPRIRRHVIKAECEWGVGLRGNDSVDVALDGSADGRVLGALTFETPDMVDIDDEYGWKETLRGLVRGRLPAELRGAKHQKAVDLHQPDGPHWYLHDIATSPDVRRQGIGSALLRHRLALIDAQPAPVFLEATTDASRRLYERYGFSVVAEVSTLPETLSYAMIREAV</sequence>
<reference evidence="2 3" key="1">
    <citation type="submission" date="2012-05" db="EMBL/GenBank/DDBJ databases">
        <authorList>
            <person name="Weinstock G."/>
            <person name="Sodergren E."/>
            <person name="Lobos E.A."/>
            <person name="Fulton L."/>
            <person name="Fulton R."/>
            <person name="Courtney L."/>
            <person name="Fronick C."/>
            <person name="O'Laughlin M."/>
            <person name="Godfrey J."/>
            <person name="Wilson R.M."/>
            <person name="Miner T."/>
            <person name="Farmer C."/>
            <person name="Delehaunty K."/>
            <person name="Cordes M."/>
            <person name="Minx P."/>
            <person name="Tomlinson C."/>
            <person name="Chen J."/>
            <person name="Wollam A."/>
            <person name="Pepin K.H."/>
            <person name="Bhonagiri V."/>
            <person name="Zhang X."/>
            <person name="Suruliraj S."/>
            <person name="Warren W."/>
            <person name="Mitreva M."/>
            <person name="Mardis E.R."/>
            <person name="Wilson R.K."/>
        </authorList>
    </citation>
    <scope>NUCLEOTIDE SEQUENCE [LARGE SCALE GENOMIC DNA]</scope>
    <source>
        <strain evidence="2 3">F0235</strain>
    </source>
</reference>
<evidence type="ECO:0000259" key="1">
    <source>
        <dbReference type="PROSITE" id="PS51186"/>
    </source>
</evidence>
<feature type="domain" description="N-acetyltransferase" evidence="1">
    <location>
        <begin position="15"/>
        <end position="214"/>
    </location>
</feature>
<organism evidence="2 3">
    <name type="scientific">Corynebacterium durum F0235</name>
    <dbReference type="NCBI Taxonomy" id="1035195"/>
    <lineage>
        <taxon>Bacteria</taxon>
        <taxon>Bacillati</taxon>
        <taxon>Actinomycetota</taxon>
        <taxon>Actinomycetes</taxon>
        <taxon>Mycobacteriales</taxon>
        <taxon>Corynebacteriaceae</taxon>
        <taxon>Corynebacterium</taxon>
    </lineage>
</organism>
<name>L1MK19_9CORY</name>
<proteinExistence type="predicted"/>
<dbReference type="STRING" id="1035195.HMPREF9997_00742"/>
<dbReference type="PATRIC" id="fig|1035195.3.peg.662"/>
<accession>L1MK19</accession>
<comment type="caution">
    <text evidence="2">The sequence shown here is derived from an EMBL/GenBank/DDBJ whole genome shotgun (WGS) entry which is preliminary data.</text>
</comment>
<dbReference type="OrthoDB" id="7057833at2"/>
<dbReference type="CDD" id="cd04301">
    <property type="entry name" value="NAT_SF"/>
    <property type="match status" value="1"/>
</dbReference>
<dbReference type="PROSITE" id="PS51186">
    <property type="entry name" value="GNAT"/>
    <property type="match status" value="1"/>
</dbReference>